<accession>A0A5N4E2U3</accession>
<dbReference type="Proteomes" id="UP000299084">
    <property type="component" value="Unassembled WGS sequence"/>
</dbReference>
<proteinExistence type="predicted"/>
<sequence length="77" mass="8387">MFPGEARPRQTRGSSPRAVRFVDDVTRETYGLLLSEAQQPSQEPAICGKEGLMSPEVSGLEAWSTEHEASALLQVLS</sequence>
<dbReference type="EMBL" id="JWIN03000006">
    <property type="protein sequence ID" value="KAB1277604.1"/>
    <property type="molecule type" value="Genomic_DNA"/>
</dbReference>
<protein>
    <submittedName>
        <fullName evidence="1">Uncharacterized protein</fullName>
    </submittedName>
</protein>
<comment type="caution">
    <text evidence="1">The sequence shown here is derived from an EMBL/GenBank/DDBJ whole genome shotgun (WGS) entry which is preliminary data.</text>
</comment>
<evidence type="ECO:0000313" key="1">
    <source>
        <dbReference type="EMBL" id="KAB1277604.1"/>
    </source>
</evidence>
<keyword evidence="2" id="KW-1185">Reference proteome</keyword>
<gene>
    <name evidence="1" type="ORF">Cadr_000006513</name>
</gene>
<name>A0A5N4E2U3_CAMDR</name>
<organism evidence="1 2">
    <name type="scientific">Camelus dromedarius</name>
    <name type="common">Dromedary</name>
    <name type="synonym">Arabian camel</name>
    <dbReference type="NCBI Taxonomy" id="9838"/>
    <lineage>
        <taxon>Eukaryota</taxon>
        <taxon>Metazoa</taxon>
        <taxon>Chordata</taxon>
        <taxon>Craniata</taxon>
        <taxon>Vertebrata</taxon>
        <taxon>Euteleostomi</taxon>
        <taxon>Mammalia</taxon>
        <taxon>Eutheria</taxon>
        <taxon>Laurasiatheria</taxon>
        <taxon>Artiodactyla</taxon>
        <taxon>Tylopoda</taxon>
        <taxon>Camelidae</taxon>
        <taxon>Camelus</taxon>
    </lineage>
</organism>
<evidence type="ECO:0000313" key="2">
    <source>
        <dbReference type="Proteomes" id="UP000299084"/>
    </source>
</evidence>
<reference evidence="1 2" key="1">
    <citation type="journal article" date="2019" name="Mol. Ecol. Resour.">
        <title>Improving Illumina assemblies with Hi-C and long reads: an example with the North African dromedary.</title>
        <authorList>
            <person name="Elbers J.P."/>
            <person name="Rogers M.F."/>
            <person name="Perelman P.L."/>
            <person name="Proskuryakova A.A."/>
            <person name="Serdyukova N.A."/>
            <person name="Johnson W.E."/>
            <person name="Horin P."/>
            <person name="Corander J."/>
            <person name="Murphy D."/>
            <person name="Burger P.A."/>
        </authorList>
    </citation>
    <scope>NUCLEOTIDE SEQUENCE [LARGE SCALE GENOMIC DNA]</scope>
    <source>
        <strain evidence="1">Drom800</strain>
        <tissue evidence="1">Blood</tissue>
    </source>
</reference>
<dbReference type="AlphaFoldDB" id="A0A5N4E2U3"/>